<proteinExistence type="predicted"/>
<dbReference type="RefSeq" id="WP_243068591.1">
    <property type="nucleotide sequence ID" value="NZ_JAIVFK010000005.1"/>
</dbReference>
<dbReference type="InterPro" id="IPR012495">
    <property type="entry name" value="TadE-like_dom"/>
</dbReference>
<keyword evidence="1" id="KW-0472">Membrane</keyword>
<accession>A0ABS9ZBJ7</accession>
<sequence>MTGRGRRKLTQIFEKAAAAAAKLRSEAKRLRSRKAGVMAVEFALILPLMLTIYFGVVVLSQGLEVGRKVQLLSRTLADLTTQTLPGTSSTGTCAHGTTVSGVDMASVPCLTDTDLTNIFNASTAVLFPFSNVANMTLTEVVFDNVSSNNAACCRARVVWSVGFGANPTLRACGLLTQSANGVNGPADMPAGFYPGGMGDAVTSGQAYVASGNKTDNFVIVADVSYKFAPNFGFEPYQWNQPLNGGSGYTITQTTYMNPRFRSSVTQPATTPPRYDQLIYWQPSGGITSYNFCQVGNAINKYNVP</sequence>
<comment type="caution">
    <text evidence="3">The sequence shown here is derived from an EMBL/GenBank/DDBJ whole genome shotgun (WGS) entry which is preliminary data.</text>
</comment>
<name>A0ABS9ZBJ7_9HYPH</name>
<feature type="domain" description="TadE-like" evidence="2">
    <location>
        <begin position="36"/>
        <end position="67"/>
    </location>
</feature>
<evidence type="ECO:0000313" key="4">
    <source>
        <dbReference type="Proteomes" id="UP001139104"/>
    </source>
</evidence>
<dbReference type="Proteomes" id="UP001139104">
    <property type="component" value="Unassembled WGS sequence"/>
</dbReference>
<keyword evidence="4" id="KW-1185">Reference proteome</keyword>
<keyword evidence="1" id="KW-0812">Transmembrane</keyword>
<organism evidence="3 4">
    <name type="scientific">Candidatus Rhodoblastus alkanivorans</name>
    <dbReference type="NCBI Taxonomy" id="2954117"/>
    <lineage>
        <taxon>Bacteria</taxon>
        <taxon>Pseudomonadati</taxon>
        <taxon>Pseudomonadota</taxon>
        <taxon>Alphaproteobacteria</taxon>
        <taxon>Hyphomicrobiales</taxon>
        <taxon>Rhodoblastaceae</taxon>
        <taxon>Rhodoblastus</taxon>
    </lineage>
</organism>
<evidence type="ECO:0000313" key="3">
    <source>
        <dbReference type="EMBL" id="MCI4684705.1"/>
    </source>
</evidence>
<dbReference type="Pfam" id="PF07811">
    <property type="entry name" value="TadE"/>
    <property type="match status" value="1"/>
</dbReference>
<evidence type="ECO:0000259" key="2">
    <source>
        <dbReference type="Pfam" id="PF07811"/>
    </source>
</evidence>
<dbReference type="EMBL" id="JAIVFP010000001">
    <property type="protein sequence ID" value="MCI4684705.1"/>
    <property type="molecule type" value="Genomic_DNA"/>
</dbReference>
<feature type="transmembrane region" description="Helical" evidence="1">
    <location>
        <begin position="35"/>
        <end position="59"/>
    </location>
</feature>
<keyword evidence="1" id="KW-1133">Transmembrane helix</keyword>
<evidence type="ECO:0000256" key="1">
    <source>
        <dbReference type="SAM" id="Phobius"/>
    </source>
</evidence>
<reference evidence="3" key="1">
    <citation type="journal article" date="2022" name="ISME J.">
        <title>Identification of active gaseous-alkane degraders at natural gas seeps.</title>
        <authorList>
            <person name="Farhan Ul Haque M."/>
            <person name="Hernandez M."/>
            <person name="Crombie A.T."/>
            <person name="Murrell J.C."/>
        </authorList>
    </citation>
    <scope>NUCLEOTIDE SEQUENCE</scope>
    <source>
        <strain evidence="3">PC2</strain>
    </source>
</reference>
<protein>
    <submittedName>
        <fullName evidence="3">Pilus assembly protein</fullName>
    </submittedName>
</protein>
<gene>
    <name evidence="3" type="ORF">K2U94_18350</name>
</gene>